<dbReference type="InterPro" id="IPR002347">
    <property type="entry name" value="SDR_fam"/>
</dbReference>
<dbReference type="Gene3D" id="3.40.50.720">
    <property type="entry name" value="NAD(P)-binding Rossmann-like Domain"/>
    <property type="match status" value="1"/>
</dbReference>
<dbReference type="Proteomes" id="UP001446871">
    <property type="component" value="Unassembled WGS sequence"/>
</dbReference>
<feature type="non-terminal residue" evidence="4">
    <location>
        <position position="1"/>
    </location>
</feature>
<dbReference type="SUPFAM" id="SSF51735">
    <property type="entry name" value="NAD(P)-binding Rossmann-fold domains"/>
    <property type="match status" value="1"/>
</dbReference>
<sequence>KMAGPKPEQKTVLITGCTPGGIGHALCLEYHHREYHDAEHSRNAGLYVIATARRPEVLDGLAEMGMSALQLDVTDQDSIERCEKEVAALTGGKLDILPNHSGLAQIMPATDIALPNVRRLFETNVLGTMATVQAFAGQLLAARGLVVNFASLAAVLPYVFGAAFSASKGAVVSYSRTLRQELAPFGVRVTVVMAGTVRTTIDDGRRSQMLPAGSLYWGPGRDLFEWRLGYSQGASAMEARTFARRLVHDTLKPEYNVLLRGLLGWGRPDWFWYGGNTLAVRAGLWFGEWLRDIITKYSFRMNELETRLKDVERQRKLN</sequence>
<keyword evidence="5" id="KW-1185">Reference proteome</keyword>
<comment type="caution">
    <text evidence="4">The sequence shown here is derived from an EMBL/GenBank/DDBJ whole genome shotgun (WGS) entry which is preliminary data.</text>
</comment>
<gene>
    <name evidence="4" type="ORF">PG996_014190</name>
</gene>
<dbReference type="PANTHER" id="PTHR44169">
    <property type="entry name" value="NADPH-DEPENDENT 1-ACYLDIHYDROXYACETONE PHOSPHATE REDUCTASE"/>
    <property type="match status" value="1"/>
</dbReference>
<evidence type="ECO:0000313" key="5">
    <source>
        <dbReference type="Proteomes" id="UP001446871"/>
    </source>
</evidence>
<protein>
    <submittedName>
        <fullName evidence="4">Short chain dehydrogenase/reductase</fullName>
    </submittedName>
</protein>
<proteinExistence type="inferred from homology"/>
<keyword evidence="2" id="KW-0560">Oxidoreductase</keyword>
<comment type="similarity">
    <text evidence="1 3">Belongs to the short-chain dehydrogenases/reductases (SDR) family.</text>
</comment>
<dbReference type="Pfam" id="PF00106">
    <property type="entry name" value="adh_short"/>
    <property type="match status" value="1"/>
</dbReference>
<organism evidence="4 5">
    <name type="scientific">Apiospora saccharicola</name>
    <dbReference type="NCBI Taxonomy" id="335842"/>
    <lineage>
        <taxon>Eukaryota</taxon>
        <taxon>Fungi</taxon>
        <taxon>Dikarya</taxon>
        <taxon>Ascomycota</taxon>
        <taxon>Pezizomycotina</taxon>
        <taxon>Sordariomycetes</taxon>
        <taxon>Xylariomycetidae</taxon>
        <taxon>Amphisphaeriales</taxon>
        <taxon>Apiosporaceae</taxon>
        <taxon>Apiospora</taxon>
    </lineage>
</organism>
<evidence type="ECO:0000256" key="1">
    <source>
        <dbReference type="ARBA" id="ARBA00006484"/>
    </source>
</evidence>
<name>A0ABR1THL5_9PEZI</name>
<dbReference type="EMBL" id="JAQQWM010000009">
    <property type="protein sequence ID" value="KAK8046126.1"/>
    <property type="molecule type" value="Genomic_DNA"/>
</dbReference>
<dbReference type="PRINTS" id="PR00081">
    <property type="entry name" value="GDHRDH"/>
</dbReference>
<evidence type="ECO:0000256" key="3">
    <source>
        <dbReference type="RuleBase" id="RU000363"/>
    </source>
</evidence>
<accession>A0ABR1THL5</accession>
<dbReference type="PANTHER" id="PTHR44169:SF6">
    <property type="entry name" value="NADPH-DEPENDENT 1-ACYLDIHYDROXYACETONE PHOSPHATE REDUCTASE"/>
    <property type="match status" value="1"/>
</dbReference>
<dbReference type="InterPro" id="IPR036291">
    <property type="entry name" value="NAD(P)-bd_dom_sf"/>
</dbReference>
<dbReference type="PRINTS" id="PR00080">
    <property type="entry name" value="SDRFAMILY"/>
</dbReference>
<reference evidence="4 5" key="1">
    <citation type="submission" date="2023-01" db="EMBL/GenBank/DDBJ databases">
        <title>Analysis of 21 Apiospora genomes using comparative genomics revels a genus with tremendous synthesis potential of carbohydrate active enzymes and secondary metabolites.</title>
        <authorList>
            <person name="Sorensen T."/>
        </authorList>
    </citation>
    <scope>NUCLEOTIDE SEQUENCE [LARGE SCALE GENOMIC DNA]</scope>
    <source>
        <strain evidence="4 5">CBS 83171</strain>
    </source>
</reference>
<evidence type="ECO:0000313" key="4">
    <source>
        <dbReference type="EMBL" id="KAK8046126.1"/>
    </source>
</evidence>
<evidence type="ECO:0000256" key="2">
    <source>
        <dbReference type="ARBA" id="ARBA00023002"/>
    </source>
</evidence>